<gene>
    <name evidence="1" type="ORF">HDC09507</name>
</gene>
<reference evidence="1" key="1">
    <citation type="journal article" date="2003" name="Genome Biol.">
        <title>An integrated gene annotation and transcriptional profiling approach towards the full gene content of the Drosophila genome.</title>
        <authorList>
            <person name="Hild M."/>
            <person name="Beckmann B."/>
            <person name="Haas S.A."/>
            <person name="Koch B."/>
            <person name="Solovyev V."/>
            <person name="Busold C."/>
            <person name="Fellenberg K."/>
            <person name="Boutros M."/>
            <person name="Vingron M."/>
            <person name="Sauer F."/>
            <person name="Hoheisel J.D."/>
            <person name="Paro R."/>
        </authorList>
    </citation>
    <scope>NUCLEOTIDE SEQUENCE</scope>
</reference>
<dbReference type="EMBL" id="BK002063">
    <property type="protein sequence ID" value="DAA02908.1"/>
    <property type="molecule type" value="Genomic_DNA"/>
</dbReference>
<sequence>MMYKLLAALVWRTGLKESMETGSSSNIFLTLTSPVAHKDGYRRQLVLASRVLGSEMWDLASEIWHLGVGIGNGQLQEPSSNSSSDGSSISDMPKSPLNCYLRVQRVRWHFGLPFGHSTIRPFDHLAS</sequence>
<name>Q6ILF3_DROME</name>
<evidence type="ECO:0000313" key="1">
    <source>
        <dbReference type="EMBL" id="DAA02908.1"/>
    </source>
</evidence>
<protein>
    <submittedName>
        <fullName evidence="1">HDC09507</fullName>
    </submittedName>
</protein>
<dbReference type="AlphaFoldDB" id="Q6ILF3"/>
<proteinExistence type="predicted"/>
<organism evidence="1">
    <name type="scientific">Drosophila melanogaster</name>
    <name type="common">Fruit fly</name>
    <dbReference type="NCBI Taxonomy" id="7227"/>
    <lineage>
        <taxon>Eukaryota</taxon>
        <taxon>Metazoa</taxon>
        <taxon>Ecdysozoa</taxon>
        <taxon>Arthropoda</taxon>
        <taxon>Hexapoda</taxon>
        <taxon>Insecta</taxon>
        <taxon>Pterygota</taxon>
        <taxon>Neoptera</taxon>
        <taxon>Endopterygota</taxon>
        <taxon>Diptera</taxon>
        <taxon>Brachycera</taxon>
        <taxon>Muscomorpha</taxon>
        <taxon>Ephydroidea</taxon>
        <taxon>Drosophilidae</taxon>
        <taxon>Drosophila</taxon>
        <taxon>Sophophora</taxon>
    </lineage>
</organism>
<accession>Q6ILF3</accession>